<protein>
    <submittedName>
        <fullName evidence="1">Uncharacterized protein</fullName>
    </submittedName>
</protein>
<proteinExistence type="evidence at transcript level"/>
<name>D5AA98_PICSI</name>
<accession>D5AA98</accession>
<reference evidence="1" key="1">
    <citation type="submission" date="2010-04" db="EMBL/GenBank/DDBJ databases">
        <authorList>
            <person name="Reid K.E."/>
            <person name="Liao N."/>
            <person name="Chan S."/>
            <person name="Docking R."/>
            <person name="Taylor G."/>
            <person name="Moore R."/>
            <person name="Mayo M."/>
            <person name="Munro S."/>
            <person name="King J."/>
            <person name="Yanchuk A."/>
            <person name="Holt R."/>
            <person name="Jones S."/>
            <person name="Marra M."/>
            <person name="Ritland C.E."/>
            <person name="Ritland K."/>
            <person name="Bohlmann J."/>
        </authorList>
    </citation>
    <scope>NUCLEOTIDE SEQUENCE</scope>
    <source>
        <tissue evidence="1">Bud</tissue>
    </source>
</reference>
<dbReference type="EMBL" id="BT123126">
    <property type="protein sequence ID" value="ADE76467.1"/>
    <property type="molecule type" value="mRNA"/>
</dbReference>
<dbReference type="AlphaFoldDB" id="D5AA98"/>
<sequence>MDGPSGFAAFPPPLARRFFWMIGFRYDKKFYFMVYQGKLLDNIDASSLDSDTKVFQVAEFSEFFRAKFY</sequence>
<organism evidence="1">
    <name type="scientific">Picea sitchensis</name>
    <name type="common">Sitka spruce</name>
    <name type="synonym">Pinus sitchensis</name>
    <dbReference type="NCBI Taxonomy" id="3332"/>
    <lineage>
        <taxon>Eukaryota</taxon>
        <taxon>Viridiplantae</taxon>
        <taxon>Streptophyta</taxon>
        <taxon>Embryophyta</taxon>
        <taxon>Tracheophyta</taxon>
        <taxon>Spermatophyta</taxon>
        <taxon>Pinopsida</taxon>
        <taxon>Pinidae</taxon>
        <taxon>Conifers I</taxon>
        <taxon>Pinales</taxon>
        <taxon>Pinaceae</taxon>
        <taxon>Picea</taxon>
    </lineage>
</organism>
<evidence type="ECO:0000313" key="1">
    <source>
        <dbReference type="EMBL" id="ADE76467.1"/>
    </source>
</evidence>